<dbReference type="InterPro" id="IPR029510">
    <property type="entry name" value="Ald_DH_CS_GLU"/>
</dbReference>
<comment type="caution">
    <text evidence="6">The sequence shown here is derived from an EMBL/GenBank/DDBJ whole genome shotgun (WGS) entry which is preliminary data.</text>
</comment>
<dbReference type="AlphaFoldDB" id="A0A8J3GZB4"/>
<evidence type="ECO:0000313" key="6">
    <source>
        <dbReference type="EMBL" id="GHF55644.1"/>
    </source>
</evidence>
<evidence type="ECO:0000256" key="3">
    <source>
        <dbReference type="PROSITE-ProRule" id="PRU10007"/>
    </source>
</evidence>
<dbReference type="Proteomes" id="UP000626220">
    <property type="component" value="Unassembled WGS sequence"/>
</dbReference>
<dbReference type="InterPro" id="IPR016161">
    <property type="entry name" value="Ald_DH/histidinol_DH"/>
</dbReference>
<protein>
    <submittedName>
        <fullName evidence="6">Aldehyde dehydrogenase</fullName>
    </submittedName>
</protein>
<dbReference type="Gene3D" id="3.40.605.10">
    <property type="entry name" value="Aldehyde Dehydrogenase, Chain A, domain 1"/>
    <property type="match status" value="1"/>
</dbReference>
<name>A0A8J3GZB4_9RHOB</name>
<dbReference type="Gene3D" id="3.40.309.10">
    <property type="entry name" value="Aldehyde Dehydrogenase, Chain A, domain 2"/>
    <property type="match status" value="1"/>
</dbReference>
<evidence type="ECO:0000256" key="2">
    <source>
        <dbReference type="ARBA" id="ARBA00023002"/>
    </source>
</evidence>
<gene>
    <name evidence="6" type="ORF">GCM10017056_28940</name>
</gene>
<dbReference type="FunFam" id="3.40.605.10:FF:000007">
    <property type="entry name" value="NAD/NADP-dependent betaine aldehyde dehydrogenase"/>
    <property type="match status" value="1"/>
</dbReference>
<dbReference type="EMBL" id="BNCJ01000008">
    <property type="protein sequence ID" value="GHF55644.1"/>
    <property type="molecule type" value="Genomic_DNA"/>
</dbReference>
<reference evidence="6" key="1">
    <citation type="journal article" date="2014" name="Int. J. Syst. Evol. Microbiol.">
        <title>Complete genome sequence of Corynebacterium casei LMG S-19264T (=DSM 44701T), isolated from a smear-ripened cheese.</title>
        <authorList>
            <consortium name="US DOE Joint Genome Institute (JGI-PGF)"/>
            <person name="Walter F."/>
            <person name="Albersmeier A."/>
            <person name="Kalinowski J."/>
            <person name="Ruckert C."/>
        </authorList>
    </citation>
    <scope>NUCLEOTIDE SEQUENCE</scope>
    <source>
        <strain evidence="6">KCTC 42650</strain>
    </source>
</reference>
<sequence>MRDLPKPAVPANGHRPAAPSETIASLLPEGCRNGATLWIDGGWNMAADRAGFTSVSPRDGAHLFDLGLAGAQDVDRAVAAARKAFPAWRDMDGAARAAILRRVAEAVAERADDFAVLETLDAGRAGRDTQHSAVRAAAMFQFFAGMADKIRGKTVPVAGGRTTLVEYEPCGVIAAVTPWNYPLGNAVTKLAPILACGNCVVLKPAELTPLTTLLLADLMAQAGLPAGVVNILTGDGATGAALAAHPGIDKVSFTGSTATGRRIAQAAAANLKGCVLELGGKSPLIVFEDADLDRAADAAVFTTFMNEGQTCTSCNRVLVAASVRDRFTRLCEERLAALRIGDPMDLDTQIGAIVSPGQVARITRLTETATPRQIELPNFRPVEGGCYFRPMIIDITDSNAPFLRDEVFGPVMTIQDFGSDAEAYVLANQTEYGLAASVWTGSIARAETARRVIEAGVVWINCVNTLSYGTPVSGHKTSGMGSEYGLEAIDQYMRIKTTVQMYGAWSSPFCSN</sequence>
<feature type="active site" evidence="3">
    <location>
        <position position="277"/>
    </location>
</feature>
<dbReference type="Pfam" id="PF00171">
    <property type="entry name" value="Aldedh"/>
    <property type="match status" value="1"/>
</dbReference>
<evidence type="ECO:0000259" key="5">
    <source>
        <dbReference type="Pfam" id="PF00171"/>
    </source>
</evidence>
<organism evidence="6 7">
    <name type="scientific">Seohaeicola zhoushanensis</name>
    <dbReference type="NCBI Taxonomy" id="1569283"/>
    <lineage>
        <taxon>Bacteria</taxon>
        <taxon>Pseudomonadati</taxon>
        <taxon>Pseudomonadota</taxon>
        <taxon>Alphaproteobacteria</taxon>
        <taxon>Rhodobacterales</taxon>
        <taxon>Roseobacteraceae</taxon>
        <taxon>Seohaeicola</taxon>
    </lineage>
</organism>
<dbReference type="PROSITE" id="PS00687">
    <property type="entry name" value="ALDEHYDE_DEHYDR_GLU"/>
    <property type="match status" value="1"/>
</dbReference>
<feature type="domain" description="Aldehyde dehydrogenase" evidence="5">
    <location>
        <begin position="44"/>
        <end position="497"/>
    </location>
</feature>
<dbReference type="InterPro" id="IPR016163">
    <property type="entry name" value="Ald_DH_C"/>
</dbReference>
<keyword evidence="7" id="KW-1185">Reference proteome</keyword>
<dbReference type="GO" id="GO:0016620">
    <property type="term" value="F:oxidoreductase activity, acting on the aldehyde or oxo group of donors, NAD or NADP as acceptor"/>
    <property type="evidence" value="ECO:0007669"/>
    <property type="project" value="InterPro"/>
</dbReference>
<reference evidence="6" key="2">
    <citation type="submission" date="2020-09" db="EMBL/GenBank/DDBJ databases">
        <authorList>
            <person name="Sun Q."/>
            <person name="Kim S."/>
        </authorList>
    </citation>
    <scope>NUCLEOTIDE SEQUENCE</scope>
    <source>
        <strain evidence="6">KCTC 42650</strain>
    </source>
</reference>
<keyword evidence="2 4" id="KW-0560">Oxidoreductase</keyword>
<dbReference type="PANTHER" id="PTHR11699">
    <property type="entry name" value="ALDEHYDE DEHYDROGENASE-RELATED"/>
    <property type="match status" value="1"/>
</dbReference>
<evidence type="ECO:0000313" key="7">
    <source>
        <dbReference type="Proteomes" id="UP000626220"/>
    </source>
</evidence>
<proteinExistence type="inferred from homology"/>
<evidence type="ECO:0000256" key="1">
    <source>
        <dbReference type="ARBA" id="ARBA00009986"/>
    </source>
</evidence>
<comment type="similarity">
    <text evidence="1 4">Belongs to the aldehyde dehydrogenase family.</text>
</comment>
<accession>A0A8J3GZB4</accession>
<dbReference type="SUPFAM" id="SSF53720">
    <property type="entry name" value="ALDH-like"/>
    <property type="match status" value="1"/>
</dbReference>
<dbReference type="InterPro" id="IPR016162">
    <property type="entry name" value="Ald_DH_N"/>
</dbReference>
<evidence type="ECO:0000256" key="4">
    <source>
        <dbReference type="RuleBase" id="RU003345"/>
    </source>
</evidence>
<dbReference type="InterPro" id="IPR015590">
    <property type="entry name" value="Aldehyde_DH_dom"/>
</dbReference>